<feature type="region of interest" description="Disordered" evidence="1">
    <location>
        <begin position="165"/>
        <end position="212"/>
    </location>
</feature>
<feature type="region of interest" description="Disordered" evidence="1">
    <location>
        <begin position="66"/>
        <end position="152"/>
    </location>
</feature>
<proteinExistence type="predicted"/>
<dbReference type="OrthoDB" id="5870246at2759"/>
<evidence type="ECO:0000313" key="3">
    <source>
        <dbReference type="Proteomes" id="UP000277928"/>
    </source>
</evidence>
<organism evidence="2 3">
    <name type="scientific">Litomosoides sigmodontis</name>
    <name type="common">Filarial nematode worm</name>
    <dbReference type="NCBI Taxonomy" id="42156"/>
    <lineage>
        <taxon>Eukaryota</taxon>
        <taxon>Metazoa</taxon>
        <taxon>Ecdysozoa</taxon>
        <taxon>Nematoda</taxon>
        <taxon>Chromadorea</taxon>
        <taxon>Rhabditida</taxon>
        <taxon>Spirurina</taxon>
        <taxon>Spiruromorpha</taxon>
        <taxon>Filarioidea</taxon>
        <taxon>Onchocercidae</taxon>
        <taxon>Litomosoides</taxon>
    </lineage>
</organism>
<gene>
    <name evidence="2" type="ORF">NLS_LOCUS10125</name>
</gene>
<accession>A0A3P7M120</accession>
<protein>
    <submittedName>
        <fullName evidence="2">Uncharacterized protein</fullName>
    </submittedName>
</protein>
<dbReference type="EMBL" id="UYRX01002538">
    <property type="protein sequence ID" value="VDM93298.1"/>
    <property type="molecule type" value="Genomic_DNA"/>
</dbReference>
<name>A0A3P7M120_LITSI</name>
<feature type="compositionally biased region" description="Basic and acidic residues" evidence="1">
    <location>
        <begin position="20"/>
        <end position="44"/>
    </location>
</feature>
<evidence type="ECO:0000256" key="1">
    <source>
        <dbReference type="SAM" id="MobiDB-lite"/>
    </source>
</evidence>
<dbReference type="Proteomes" id="UP000277928">
    <property type="component" value="Unassembled WGS sequence"/>
</dbReference>
<feature type="compositionally biased region" description="Basic and acidic residues" evidence="1">
    <location>
        <begin position="113"/>
        <end position="135"/>
    </location>
</feature>
<evidence type="ECO:0000313" key="2">
    <source>
        <dbReference type="EMBL" id="VDM93298.1"/>
    </source>
</evidence>
<dbReference type="AlphaFoldDB" id="A0A3P7M120"/>
<sequence>MSGEIFFDFGVKPIKKRKSQIRENQQESSERERTDRDSTEIRGEKNKHHIWKRTDYAKASAADMASFYGGGRTDGIDQPATRMKLRLSRKPRRKSKHLQRTREKERKGRKSGRREEELMSSLSEREKGVVVDEKERKKRKKRRKKRSDELSDDVYANKTGRQWWKTKKRRSFRQKGANGKTDDVGMRSGGGERMSASVPLADTTSQSPSPSLVEETTKTALCAPSMVLNCEFSHYEFRVLAHIRHSY</sequence>
<reference evidence="2 3" key="1">
    <citation type="submission" date="2018-08" db="EMBL/GenBank/DDBJ databases">
        <authorList>
            <person name="Laetsch R D."/>
            <person name="Stevens L."/>
            <person name="Kumar S."/>
            <person name="Blaxter L. M."/>
        </authorList>
    </citation>
    <scope>NUCLEOTIDE SEQUENCE [LARGE SCALE GENOMIC DNA]</scope>
</reference>
<keyword evidence="3" id="KW-1185">Reference proteome</keyword>
<feature type="compositionally biased region" description="Basic residues" evidence="1">
    <location>
        <begin position="136"/>
        <end position="145"/>
    </location>
</feature>
<feature type="region of interest" description="Disordered" evidence="1">
    <location>
        <begin position="15"/>
        <end position="49"/>
    </location>
</feature>
<feature type="compositionally biased region" description="Basic residues" evidence="1">
    <location>
        <begin position="83"/>
        <end position="99"/>
    </location>
</feature>